<keyword evidence="1" id="KW-0812">Transmembrane</keyword>
<proteinExistence type="predicted"/>
<name>A0A0G2E858_PHACM</name>
<protein>
    <submittedName>
        <fullName evidence="2">Uncharacterized protein</fullName>
    </submittedName>
</protein>
<dbReference type="OrthoDB" id="3540210at2759"/>
<evidence type="ECO:0000313" key="3">
    <source>
        <dbReference type="Proteomes" id="UP000053317"/>
    </source>
</evidence>
<evidence type="ECO:0000256" key="1">
    <source>
        <dbReference type="SAM" id="Phobius"/>
    </source>
</evidence>
<organism evidence="2 3">
    <name type="scientific">Phaeomoniella chlamydospora</name>
    <name type="common">Phaeoacremonium chlamydosporum</name>
    <dbReference type="NCBI Taxonomy" id="158046"/>
    <lineage>
        <taxon>Eukaryota</taxon>
        <taxon>Fungi</taxon>
        <taxon>Dikarya</taxon>
        <taxon>Ascomycota</taxon>
        <taxon>Pezizomycotina</taxon>
        <taxon>Eurotiomycetes</taxon>
        <taxon>Chaetothyriomycetidae</taxon>
        <taxon>Phaeomoniellales</taxon>
        <taxon>Phaeomoniellaceae</taxon>
        <taxon>Phaeomoniella</taxon>
    </lineage>
</organism>
<feature type="transmembrane region" description="Helical" evidence="1">
    <location>
        <begin position="223"/>
        <end position="247"/>
    </location>
</feature>
<gene>
    <name evidence="2" type="ORF">UCRPC4_g04566</name>
</gene>
<dbReference type="Proteomes" id="UP000053317">
    <property type="component" value="Unassembled WGS sequence"/>
</dbReference>
<keyword evidence="1" id="KW-0472">Membrane</keyword>
<dbReference type="AlphaFoldDB" id="A0A0G2E858"/>
<evidence type="ECO:0000313" key="2">
    <source>
        <dbReference type="EMBL" id="KKY19192.1"/>
    </source>
</evidence>
<dbReference type="EMBL" id="LCWF01000109">
    <property type="protein sequence ID" value="KKY19192.1"/>
    <property type="molecule type" value="Genomic_DNA"/>
</dbReference>
<reference evidence="2 3" key="1">
    <citation type="submission" date="2015-05" db="EMBL/GenBank/DDBJ databases">
        <title>Distinctive expansion of gene families associated with plant cell wall degradation and secondary metabolism in the genomes of grapevine trunk pathogens.</title>
        <authorList>
            <person name="Lawrence D.P."/>
            <person name="Travadon R."/>
            <person name="Rolshausen P.E."/>
            <person name="Baumgartner K."/>
        </authorList>
    </citation>
    <scope>NUCLEOTIDE SEQUENCE [LARGE SCALE GENOMIC DNA]</scope>
    <source>
        <strain evidence="2">UCRPC4</strain>
    </source>
</reference>
<reference evidence="2 3" key="2">
    <citation type="submission" date="2015-05" db="EMBL/GenBank/DDBJ databases">
        <authorList>
            <person name="Morales-Cruz A."/>
            <person name="Amrine K.C."/>
            <person name="Cantu D."/>
        </authorList>
    </citation>
    <scope>NUCLEOTIDE SEQUENCE [LARGE SCALE GENOMIC DNA]</scope>
    <source>
        <strain evidence="2">UCRPC4</strain>
    </source>
</reference>
<keyword evidence="3" id="KW-1185">Reference proteome</keyword>
<comment type="caution">
    <text evidence="2">The sequence shown here is derived from an EMBL/GenBank/DDBJ whole genome shotgun (WGS) entry which is preliminary data.</text>
</comment>
<keyword evidence="1" id="KW-1133">Transmembrane helix</keyword>
<sequence length="309" mass="34806">MGPIVDVQNYTFTWLPIDEFNRTDADVTLDFLVSNSVYYDEPNDDPIFGAHQIIYNYTYDNGEVAHIYISDYYVSVIGCVEQYQVCQPDQGTCTALDATSSLLSNAAHGSVSFYKIQIGAIERIFAILASMQIYNIMVGRGASGLQVRNTLANLEQGALPNNQWEIEVLGWARTALARLQEAILEYPSQATTNIPGSYIYKPTDWVSEAMCHSQLVRQTNGTISFSVLGLSIILVVGFLIIALSLCIESVTGHIQTRYLKSCRFRWLDWILDEKFQLQRMMYEAADMGGEWKNVTDEIPTTREDHRFGG</sequence>
<accession>A0A0G2E858</accession>